<dbReference type="Pfam" id="PF00296">
    <property type="entry name" value="Bac_luciferase"/>
    <property type="match status" value="1"/>
</dbReference>
<keyword evidence="5" id="KW-1185">Reference proteome</keyword>
<dbReference type="InterPro" id="IPR036661">
    <property type="entry name" value="Luciferase-like_sf"/>
</dbReference>
<dbReference type="Proteomes" id="UP001321542">
    <property type="component" value="Chromosome"/>
</dbReference>
<dbReference type="PANTHER" id="PTHR30137">
    <property type="entry name" value="LUCIFERASE-LIKE MONOOXYGENASE"/>
    <property type="match status" value="1"/>
</dbReference>
<evidence type="ECO:0000256" key="1">
    <source>
        <dbReference type="ARBA" id="ARBA00023002"/>
    </source>
</evidence>
<evidence type="ECO:0000259" key="3">
    <source>
        <dbReference type="Pfam" id="PF00296"/>
    </source>
</evidence>
<dbReference type="InterPro" id="IPR011251">
    <property type="entry name" value="Luciferase-like_dom"/>
</dbReference>
<dbReference type="SUPFAM" id="SSF51679">
    <property type="entry name" value="Bacterial luciferase-like"/>
    <property type="match status" value="1"/>
</dbReference>
<dbReference type="RefSeq" id="WP_286247050.1">
    <property type="nucleotide sequence ID" value="NZ_AP018448.1"/>
</dbReference>
<keyword evidence="2" id="KW-0503">Monooxygenase</keyword>
<accession>A0ABM7F036</accession>
<protein>
    <recommendedName>
        <fullName evidence="3">Luciferase-like domain-containing protein</fullName>
    </recommendedName>
</protein>
<reference evidence="4 5" key="1">
    <citation type="journal article" date="2010" name="ChemBioChem">
        <title>Cloning and characterization of the biosynthetic gene cluster of 16-membered macrolide antibiotic FD-891: involvement of a dual functional cytochrome P450 monooxygenase catalyzing epoxidation and hydroxylation.</title>
        <authorList>
            <person name="Kudo F."/>
            <person name="Motegi A."/>
            <person name="Mizoue K."/>
            <person name="Eguchi T."/>
        </authorList>
    </citation>
    <scope>NUCLEOTIDE SEQUENCE [LARGE SCALE GENOMIC DNA]</scope>
    <source>
        <strain evidence="4 5">A-8890</strain>
    </source>
</reference>
<gene>
    <name evidence="4" type="ORF">SGFS_003600</name>
</gene>
<sequence length="352" mass="37928">MELGILSLSDLQTDPTTNALHDAGRRTREIVSYAIAADQAGLDVFGLGEHHSPDFTVANPAVPLAAIAQVTSRIRLTSAVSVLSTADPVRLHQDFASLDLLSDGRAEIIAGRSAFTEAFRLFGIGLDDYDEVFTEKLRLLLAIRDNPEQVTWHGRFRPALGGLPVPPLPQQPRLPLWLGVGGTPASVERAGYLGLPMTLGLIGGDIRRARAAAEHYRAVGTGAGHRAEQLKLAVSTHFYVGATSQGARDDLFPYYREYLRPKPPTGRGRHVSRADFDAVSSPYGALVAGSPQEVIDKILSEHELFGLDRFLGQIDFGGMPAPMVHRSIELLATEVAPAIRKELAPPTGPNTV</sequence>
<dbReference type="EMBL" id="AP018448">
    <property type="protein sequence ID" value="BBC29069.1"/>
    <property type="molecule type" value="Genomic_DNA"/>
</dbReference>
<evidence type="ECO:0000313" key="5">
    <source>
        <dbReference type="Proteomes" id="UP001321542"/>
    </source>
</evidence>
<evidence type="ECO:0000256" key="2">
    <source>
        <dbReference type="ARBA" id="ARBA00023033"/>
    </source>
</evidence>
<dbReference type="PANTHER" id="PTHR30137:SF8">
    <property type="entry name" value="BLR5498 PROTEIN"/>
    <property type="match status" value="1"/>
</dbReference>
<dbReference type="InterPro" id="IPR050766">
    <property type="entry name" value="Bact_Lucif_Oxidored"/>
</dbReference>
<reference evidence="4 5" key="2">
    <citation type="journal article" date="2023" name="ChemBioChem">
        <title>Acyltransferase Domain Exchange between Two Independent Type I Polyketide Synthases in the Same Producer Strain of Macrolide Antibiotics.</title>
        <authorList>
            <person name="Kudo F."/>
            <person name="Kishikawa K."/>
            <person name="Tsuboi K."/>
            <person name="Kido T."/>
            <person name="Usui T."/>
            <person name="Hashimoto J."/>
            <person name="Shin-Ya K."/>
            <person name="Miyanaga A."/>
            <person name="Eguchi T."/>
        </authorList>
    </citation>
    <scope>NUCLEOTIDE SEQUENCE [LARGE SCALE GENOMIC DNA]</scope>
    <source>
        <strain evidence="4 5">A-8890</strain>
    </source>
</reference>
<name>A0ABM7F036_9ACTN</name>
<dbReference type="Gene3D" id="3.20.20.30">
    <property type="entry name" value="Luciferase-like domain"/>
    <property type="match status" value="1"/>
</dbReference>
<keyword evidence="1" id="KW-0560">Oxidoreductase</keyword>
<feature type="domain" description="Luciferase-like" evidence="3">
    <location>
        <begin position="1"/>
        <end position="304"/>
    </location>
</feature>
<organism evidence="4 5">
    <name type="scientific">Streptomyces graminofaciens</name>
    <dbReference type="NCBI Taxonomy" id="68212"/>
    <lineage>
        <taxon>Bacteria</taxon>
        <taxon>Bacillati</taxon>
        <taxon>Actinomycetota</taxon>
        <taxon>Actinomycetes</taxon>
        <taxon>Kitasatosporales</taxon>
        <taxon>Streptomycetaceae</taxon>
        <taxon>Streptomyces</taxon>
    </lineage>
</organism>
<proteinExistence type="predicted"/>
<evidence type="ECO:0000313" key="4">
    <source>
        <dbReference type="EMBL" id="BBC29069.1"/>
    </source>
</evidence>